<name>A0A086T871_HAPC1</name>
<protein>
    <submittedName>
        <fullName evidence="1">Uncharacterized protein</fullName>
    </submittedName>
</protein>
<dbReference type="OrthoDB" id="4870109at2759"/>
<evidence type="ECO:0000313" key="1">
    <source>
        <dbReference type="EMBL" id="KFH45553.1"/>
    </source>
</evidence>
<gene>
    <name evidence="1" type="ORF">ACRE_036010</name>
</gene>
<dbReference type="AlphaFoldDB" id="A0A086T871"/>
<accession>A0A086T871</accession>
<sequence length="82" mass="9175">MSITAGRLLAQPYHRHRVFPVTLLTASGTKLRVTQGYVDRQGRSIKVYMTKIIDFVEGEKKNWADVLTVIAWLAGKPTGDTT</sequence>
<dbReference type="Proteomes" id="UP000029964">
    <property type="component" value="Unassembled WGS sequence"/>
</dbReference>
<proteinExistence type="predicted"/>
<evidence type="ECO:0000313" key="2">
    <source>
        <dbReference type="Proteomes" id="UP000029964"/>
    </source>
</evidence>
<reference evidence="2" key="1">
    <citation type="journal article" date="2014" name="Genome Announc.">
        <title>Genome sequence and annotation of Acremonium chrysogenum, producer of the beta-lactam antibiotic cephalosporin C.</title>
        <authorList>
            <person name="Terfehr D."/>
            <person name="Dahlmann T.A."/>
            <person name="Specht T."/>
            <person name="Zadra I."/>
            <person name="Kuernsteiner H."/>
            <person name="Kueck U."/>
        </authorList>
    </citation>
    <scope>NUCLEOTIDE SEQUENCE [LARGE SCALE GENOMIC DNA]</scope>
    <source>
        <strain evidence="2">ATCC 11550 / CBS 779.69 / DSM 880 / IAM 14645 / JCM 23072 / IMI 49137</strain>
    </source>
</reference>
<keyword evidence="2" id="KW-1185">Reference proteome</keyword>
<organism evidence="1 2">
    <name type="scientific">Hapsidospora chrysogenum (strain ATCC 11550 / CBS 779.69 / DSM 880 / IAM 14645 / JCM 23072 / IMI 49137)</name>
    <name type="common">Acremonium chrysogenum</name>
    <dbReference type="NCBI Taxonomy" id="857340"/>
    <lineage>
        <taxon>Eukaryota</taxon>
        <taxon>Fungi</taxon>
        <taxon>Dikarya</taxon>
        <taxon>Ascomycota</taxon>
        <taxon>Pezizomycotina</taxon>
        <taxon>Sordariomycetes</taxon>
        <taxon>Hypocreomycetidae</taxon>
        <taxon>Hypocreales</taxon>
        <taxon>Bionectriaceae</taxon>
        <taxon>Hapsidospora</taxon>
    </lineage>
</organism>
<comment type="caution">
    <text evidence="1">The sequence shown here is derived from an EMBL/GenBank/DDBJ whole genome shotgun (WGS) entry which is preliminary data.</text>
</comment>
<dbReference type="HOGENOM" id="CLU_2557752_0_0_1"/>
<dbReference type="EMBL" id="JPKY01000030">
    <property type="protein sequence ID" value="KFH45553.1"/>
    <property type="molecule type" value="Genomic_DNA"/>
</dbReference>